<dbReference type="Gene3D" id="2.60.40.1940">
    <property type="match status" value="1"/>
</dbReference>
<dbReference type="InterPro" id="IPR008930">
    <property type="entry name" value="Terpenoid_cyclase/PrenylTrfase"/>
</dbReference>
<dbReference type="Gene3D" id="2.60.120.1540">
    <property type="match status" value="1"/>
</dbReference>
<sequence>MFSQLLVLAFLHLAAAQGPSHILVSAPNIIRIGNTETVLVSVFNTAEVSVTVSLKNGDDSEICPPAVVDVSPDEPLIVPLFVDPERITAFGAGEDIKQYAKVTVVCEELNFQEEKEILVSSEEGFVFIQTDKPIYTPDQKVHIRLLILDQYMRPSNKPVRIDVLTPQDVIVHRISDIVSENGFKTHIFAFPHEPLFGNWSVIAYYGAELKANTTVQFEVKEYVLPTFSVEITPPRYILEGVEAFDCVVIARYVYNKPVEGSFYAKIGVLGLDGEIEIKEKKQGQILTNGDGHFRVLTRDLGENWFEENVGKRLYIEVSVLEAASGHSENASDVSAKFVRSPYRFSWRRTVQYYKKGLPYEVKVDLLQSNDQPAANVPVEVIATGFTPDGQEQLLFGEERDGVVEATQSNTNDKGQVNFRIYVCRNCERIHIKLQTKNNDLVNIENGVDNNAKLEFDVSPYDSPTGSDYLLIRLTQQFVDVGRPLSVEALVYTAGVVPHLAYFVISKGHIVYADLLNQNIPNFQGFQIPVTHDMIPTARIVAYYINQHGQVVADSLWIEVEKTCENRVSVGVGGHHRASDIFEPDTLITLQVDAGPQTTVGLLAVDKAVLLLQDYHRLTQNKMYETMDSYDSGCGPGGGRDSPDVFKNAGVTVLSSANLDVSRREEYACVTPTNQRRRRSLASQRESYSRDPLKMFACKRGHKLIGQDRTCEERSEPFLNRLLNNHPHLTQRRIEEILAVFILCCQTAERAQEPSRGRFGAGQDFLNPDLILDDPGNVKVRSDFRETWIFQEVLVGENGFVETIQTIPSSITQWAVSAVGLSQDYAMCVADPLEITVRSDLFIQLHMPYSVVRMEQVEIVATIFNYATNNYAVRVYLQTSEKVCSEGSPNTLSAEKNIEVNANSAYSVKYVVIGLEVGEHPIKVVALSAGPTDGVEKVLRVLPEGVERSYHHSGILDPSGSQSQPALGREPFARAGHSEFRVNEINNPEENHQVNIYDIRLPPGTVPGSEKCEVSIIGNVLGPVITSVIDGLESLLALPRGCGEQTMIYMAPNVYVLRYLTRVDASSATLEQKARSNINEGIIREMVHRHSDGSFSVWGTNPNYPSSTWLTAFVNKVFCHASEFEYVDPKVTCSAIEWLISNAQREDGAFFESYRVHHREMTGGVQGDVSLTAFVLISIHECECAALSNEIAAATRLATAFLEGELENVRRPYALAIVTYALALVGSQNRHHANLLLKSMEEFDQVRNTRYWGADPSSLDESSRPYWYRVRPTAIMVETTGYALLAQLALGDISYSHAIVRWLSEQQNYGGGFASTQDTTIALQALSEYAVLNDGGDIDMVCRIEHGDGYEEQFQFTGENALVQRHATPPAKGQLTIHSEGTGTGKVNVEVKYNVLASGLLHEECPFQIHINAREPRAADLDGPEGPPENPFEVEHPRSRVGDGRSRIGHIQKRQAPGAANRGDLIVNVRIRVGYYRNTPTGMAIIDVGIYSGFVPIKDDLDAIVQDNEYISRYEISQRSVIFYADSIPPVDQQPQLEFEFNVRRDIIVGNIQPVAVTVYDYYNPSEECTKFYHPLAGSPLLATVCGDSCICAAGECVNCAEQPKEVLLQQSCVSAQTYVYQVLVTDKRTEGGFTIVTAVIKQVLKIADDADILVEDVREFWYSASCTCPRMRENNLYVVIGHKSLSVVTRLGENSFKYVLDSGAIVESWPTRRRRRVREQFDKMAEFQRDMLEGRNGCQ</sequence>
<comment type="subcellular location">
    <subcellularLocation>
        <location evidence="1">Secreted</location>
    </subcellularLocation>
</comment>
<dbReference type="InterPro" id="IPR040839">
    <property type="entry name" value="MG4"/>
</dbReference>
<reference evidence="8" key="1">
    <citation type="submission" date="2021-10" db="EMBL/GenBank/DDBJ databases">
        <title>Tropical sea cucumber genome reveals ecological adaptation and Cuvierian tubules defense mechanism.</title>
        <authorList>
            <person name="Chen T."/>
        </authorList>
    </citation>
    <scope>NUCLEOTIDE SEQUENCE</scope>
    <source>
        <strain evidence="8">Nanhai2018</strain>
        <tissue evidence="8">Muscle</tissue>
    </source>
</reference>
<dbReference type="SUPFAM" id="SSF50242">
    <property type="entry name" value="TIMP-like"/>
    <property type="match status" value="1"/>
</dbReference>
<dbReference type="InterPro" id="IPR011626">
    <property type="entry name" value="Alpha-macroglobulin_TED"/>
</dbReference>
<dbReference type="PANTHER" id="PTHR11412:SF166">
    <property type="entry name" value="NTR DOMAIN-CONTAINING PROTEIN"/>
    <property type="match status" value="1"/>
</dbReference>
<dbReference type="InterPro" id="IPR041555">
    <property type="entry name" value="MG3"/>
</dbReference>
<evidence type="ECO:0000256" key="6">
    <source>
        <dbReference type="SAM" id="SignalP"/>
    </source>
</evidence>
<dbReference type="SMART" id="SM01360">
    <property type="entry name" value="A2M"/>
    <property type="match status" value="1"/>
</dbReference>
<dbReference type="SMART" id="SM00643">
    <property type="entry name" value="C345C"/>
    <property type="match status" value="1"/>
</dbReference>
<dbReference type="Gene3D" id="6.20.50.160">
    <property type="match status" value="1"/>
</dbReference>
<dbReference type="InterPro" id="IPR050473">
    <property type="entry name" value="A2M/Complement_sys"/>
</dbReference>
<dbReference type="Pfam" id="PF00207">
    <property type="entry name" value="A2M"/>
    <property type="match status" value="1"/>
</dbReference>
<dbReference type="SUPFAM" id="SSF48239">
    <property type="entry name" value="Terpenoid cyclases/Protein prenyltransferases"/>
    <property type="match status" value="1"/>
</dbReference>
<feature type="domain" description="NTR" evidence="7">
    <location>
        <begin position="1596"/>
        <end position="1738"/>
    </location>
</feature>
<dbReference type="GO" id="GO:0005615">
    <property type="term" value="C:extracellular space"/>
    <property type="evidence" value="ECO:0007669"/>
    <property type="project" value="InterPro"/>
</dbReference>
<dbReference type="GO" id="GO:0004866">
    <property type="term" value="F:endopeptidase inhibitor activity"/>
    <property type="evidence" value="ECO:0007669"/>
    <property type="project" value="InterPro"/>
</dbReference>
<keyword evidence="4" id="KW-1015">Disulfide bond</keyword>
<dbReference type="InterPro" id="IPR011625">
    <property type="entry name" value="A2M_N_BRD"/>
</dbReference>
<dbReference type="Pfam" id="PF17791">
    <property type="entry name" value="MG3"/>
    <property type="match status" value="1"/>
</dbReference>
<dbReference type="PANTHER" id="PTHR11412">
    <property type="entry name" value="MACROGLOBULIN / COMPLEMENT"/>
    <property type="match status" value="1"/>
</dbReference>
<dbReference type="InterPro" id="IPR018933">
    <property type="entry name" value="Netrin_module_non-TIMP"/>
</dbReference>
<feature type="signal peptide" evidence="6">
    <location>
        <begin position="1"/>
        <end position="16"/>
    </location>
</feature>
<keyword evidence="9" id="KW-1185">Reference proteome</keyword>
<evidence type="ECO:0000256" key="4">
    <source>
        <dbReference type="ARBA" id="ARBA00023157"/>
    </source>
</evidence>
<dbReference type="InterPro" id="IPR047565">
    <property type="entry name" value="Alpha-macroglob_thiol-ester_cl"/>
</dbReference>
<dbReference type="Pfam" id="PF17789">
    <property type="entry name" value="MG4"/>
    <property type="match status" value="1"/>
</dbReference>
<dbReference type="Pfam" id="PF01759">
    <property type="entry name" value="NTR"/>
    <property type="match status" value="1"/>
</dbReference>
<dbReference type="Pfam" id="PF07677">
    <property type="entry name" value="A2M_recep"/>
    <property type="match status" value="1"/>
</dbReference>
<dbReference type="InterPro" id="IPR002890">
    <property type="entry name" value="MG2"/>
</dbReference>
<dbReference type="SMART" id="SM01361">
    <property type="entry name" value="A2M_recep"/>
    <property type="match status" value="1"/>
</dbReference>
<dbReference type="Pfam" id="PF07703">
    <property type="entry name" value="A2M_BRD"/>
    <property type="match status" value="1"/>
</dbReference>
<dbReference type="InterPro" id="IPR013783">
    <property type="entry name" value="Ig-like_fold"/>
</dbReference>
<comment type="caution">
    <text evidence="8">The sequence shown here is derived from an EMBL/GenBank/DDBJ whole genome shotgun (WGS) entry which is preliminary data.</text>
</comment>
<dbReference type="Proteomes" id="UP001152320">
    <property type="component" value="Chromosome 15"/>
</dbReference>
<dbReference type="InterPro" id="IPR008993">
    <property type="entry name" value="TIMP-like_OB-fold"/>
</dbReference>
<evidence type="ECO:0000313" key="8">
    <source>
        <dbReference type="EMBL" id="KAJ8028089.1"/>
    </source>
</evidence>
<dbReference type="Pfam" id="PF07678">
    <property type="entry name" value="TED_complement"/>
    <property type="match status" value="1"/>
</dbReference>
<feature type="region of interest" description="Disordered" evidence="5">
    <location>
        <begin position="1417"/>
        <end position="1444"/>
    </location>
</feature>
<protein>
    <submittedName>
        <fullName evidence="8">Complement C3</fullName>
    </submittedName>
</protein>
<dbReference type="Pfam" id="PF01835">
    <property type="entry name" value="MG2"/>
    <property type="match status" value="1"/>
</dbReference>
<keyword evidence="3" id="KW-0882">Thioester bond</keyword>
<dbReference type="InterPro" id="IPR036595">
    <property type="entry name" value="A-macroglobulin_rcpt-bd_sf"/>
</dbReference>
<dbReference type="InterPro" id="IPR001599">
    <property type="entry name" value="Macroglobln_a2"/>
</dbReference>
<dbReference type="PROSITE" id="PS00477">
    <property type="entry name" value="ALPHA_2_MACROGLOBULIN"/>
    <property type="match status" value="1"/>
</dbReference>
<dbReference type="OrthoDB" id="6359008at2759"/>
<evidence type="ECO:0000256" key="2">
    <source>
        <dbReference type="ARBA" id="ARBA00022525"/>
    </source>
</evidence>
<dbReference type="CDD" id="cd02896">
    <property type="entry name" value="complement_C3_C4_C5"/>
    <property type="match status" value="1"/>
</dbReference>
<dbReference type="EMBL" id="JAIZAY010000015">
    <property type="protein sequence ID" value="KAJ8028089.1"/>
    <property type="molecule type" value="Genomic_DNA"/>
</dbReference>
<feature type="chain" id="PRO_5040330654" evidence="6">
    <location>
        <begin position="17"/>
        <end position="1739"/>
    </location>
</feature>
<keyword evidence="6" id="KW-0732">Signal</keyword>
<evidence type="ECO:0000256" key="5">
    <source>
        <dbReference type="SAM" id="MobiDB-lite"/>
    </source>
</evidence>
<dbReference type="SUPFAM" id="SSF49410">
    <property type="entry name" value="Alpha-macroglobulin receptor domain"/>
    <property type="match status" value="1"/>
</dbReference>
<dbReference type="Gene3D" id="2.40.50.120">
    <property type="match status" value="1"/>
</dbReference>
<keyword evidence="2" id="KW-0964">Secreted</keyword>
<evidence type="ECO:0000313" key="9">
    <source>
        <dbReference type="Proteomes" id="UP001152320"/>
    </source>
</evidence>
<evidence type="ECO:0000256" key="1">
    <source>
        <dbReference type="ARBA" id="ARBA00004613"/>
    </source>
</evidence>
<dbReference type="InterPro" id="IPR019742">
    <property type="entry name" value="MacrogloblnA2_CS"/>
</dbReference>
<dbReference type="SMART" id="SM01419">
    <property type="entry name" value="Thiol-ester_cl"/>
    <property type="match status" value="1"/>
</dbReference>
<accession>A0A9Q1BK62</accession>
<dbReference type="FunFam" id="2.60.40.10:FF:000155">
    <property type="entry name" value="complement C3 isoform X1"/>
    <property type="match status" value="1"/>
</dbReference>
<gene>
    <name evidence="8" type="ORF">HOLleu_30224</name>
</gene>
<dbReference type="InterPro" id="IPR001134">
    <property type="entry name" value="Netrin_domain"/>
</dbReference>
<dbReference type="SMART" id="SM01359">
    <property type="entry name" value="A2M_N_2"/>
    <property type="match status" value="1"/>
</dbReference>
<dbReference type="PROSITE" id="PS50189">
    <property type="entry name" value="NTR"/>
    <property type="match status" value="1"/>
</dbReference>
<dbReference type="Gene3D" id="2.60.40.10">
    <property type="entry name" value="Immunoglobulins"/>
    <property type="match status" value="2"/>
</dbReference>
<proteinExistence type="predicted"/>
<name>A0A9Q1BK62_HOLLE</name>
<organism evidence="8 9">
    <name type="scientific">Holothuria leucospilota</name>
    <name type="common">Black long sea cucumber</name>
    <name type="synonym">Mertensiothuria leucospilota</name>
    <dbReference type="NCBI Taxonomy" id="206669"/>
    <lineage>
        <taxon>Eukaryota</taxon>
        <taxon>Metazoa</taxon>
        <taxon>Echinodermata</taxon>
        <taxon>Eleutherozoa</taxon>
        <taxon>Echinozoa</taxon>
        <taxon>Holothuroidea</taxon>
        <taxon>Aspidochirotacea</taxon>
        <taxon>Aspidochirotida</taxon>
        <taxon>Holothuriidae</taxon>
        <taxon>Holothuria</taxon>
    </lineage>
</organism>
<evidence type="ECO:0000256" key="3">
    <source>
        <dbReference type="ARBA" id="ARBA00022966"/>
    </source>
</evidence>
<evidence type="ECO:0000259" key="7">
    <source>
        <dbReference type="PROSITE" id="PS50189"/>
    </source>
</evidence>
<feature type="compositionally biased region" description="Basic and acidic residues" evidence="5">
    <location>
        <begin position="1432"/>
        <end position="1444"/>
    </location>
</feature>
<dbReference type="Gene3D" id="2.20.130.20">
    <property type="match status" value="1"/>
</dbReference>
<dbReference type="Gene3D" id="2.60.40.1930">
    <property type="match status" value="3"/>
</dbReference>
<dbReference type="InterPro" id="IPR009048">
    <property type="entry name" value="A-macroglobulin_rcpt-bd"/>
</dbReference>
<dbReference type="Gene3D" id="1.50.10.20">
    <property type="match status" value="1"/>
</dbReference>
<dbReference type="Gene3D" id="2.60.40.690">
    <property type="entry name" value="Alpha-macroglobulin, receptor-binding domain"/>
    <property type="match status" value="1"/>
</dbReference>